<dbReference type="RefSeq" id="WP_305014504.1">
    <property type="nucleotide sequence ID" value="NZ_JAUQSX010000023.1"/>
</dbReference>
<comment type="caution">
    <text evidence="2">The sequence shown here is derived from an EMBL/GenBank/DDBJ whole genome shotgun (WGS) entry which is preliminary data.</text>
</comment>
<name>A0ABT9AK64_9BACT</name>
<keyword evidence="3" id="KW-1185">Reference proteome</keyword>
<feature type="transmembrane region" description="Helical" evidence="1">
    <location>
        <begin position="36"/>
        <end position="54"/>
    </location>
</feature>
<evidence type="ECO:0000256" key="1">
    <source>
        <dbReference type="SAM" id="Phobius"/>
    </source>
</evidence>
<evidence type="ECO:0008006" key="4">
    <source>
        <dbReference type="Google" id="ProtNLM"/>
    </source>
</evidence>
<keyword evidence="1" id="KW-0812">Transmembrane</keyword>
<gene>
    <name evidence="2" type="ORF">Q5H92_26010</name>
</gene>
<protein>
    <recommendedName>
        <fullName evidence="4">NfeD-like C-terminal domain-containing protein</fullName>
    </recommendedName>
</protein>
<evidence type="ECO:0000313" key="2">
    <source>
        <dbReference type="EMBL" id="MDO7849842.1"/>
    </source>
</evidence>
<keyword evidence="1" id="KW-1133">Transmembrane helix</keyword>
<evidence type="ECO:0000313" key="3">
    <source>
        <dbReference type="Proteomes" id="UP001167796"/>
    </source>
</evidence>
<feature type="transmembrane region" description="Helical" evidence="1">
    <location>
        <begin position="69"/>
        <end position="92"/>
    </location>
</feature>
<keyword evidence="1" id="KW-0472">Membrane</keyword>
<proteinExistence type="predicted"/>
<dbReference type="EMBL" id="JAUQSX010000023">
    <property type="protein sequence ID" value="MDO7849842.1"/>
    <property type="molecule type" value="Genomic_DNA"/>
</dbReference>
<organism evidence="2 3">
    <name type="scientific">Hymenobacter mellowenesis</name>
    <dbReference type="NCBI Taxonomy" id="3063995"/>
    <lineage>
        <taxon>Bacteria</taxon>
        <taxon>Pseudomonadati</taxon>
        <taxon>Bacteroidota</taxon>
        <taxon>Cytophagia</taxon>
        <taxon>Cytophagales</taxon>
        <taxon>Hymenobacteraceae</taxon>
        <taxon>Hymenobacter</taxon>
    </lineage>
</organism>
<reference evidence="2" key="1">
    <citation type="submission" date="2023-07" db="EMBL/GenBank/DDBJ databases">
        <authorList>
            <person name="Kim M.K."/>
        </authorList>
    </citation>
    <scope>NUCLEOTIDE SEQUENCE</scope>
    <source>
        <strain evidence="2">M29</strain>
    </source>
</reference>
<sequence>MANSLRIKPTTRHWHLYQKRPYRTASLSLSQVAKRVTLLIMGAVVVALLGPFVPSHRLGTHLPATMEEYLVQLLPCSLIALLLAVAAGYEYIGKPLKNQRLGYRRVGQFVVRGKQQLLGSAWLELPPDDTHRVGVPEAVFKAIQKGDTVEVVYSATEDFVSVHKINPPAARA</sequence>
<dbReference type="Proteomes" id="UP001167796">
    <property type="component" value="Unassembled WGS sequence"/>
</dbReference>
<accession>A0ABT9AK64</accession>